<dbReference type="CDD" id="cd00114">
    <property type="entry name" value="LIGANc"/>
    <property type="match status" value="1"/>
</dbReference>
<feature type="binding site" evidence="10">
    <location>
        <position position="194"/>
    </location>
    <ligand>
        <name>NAD(+)</name>
        <dbReference type="ChEBI" id="CHEBI:57540"/>
    </ligand>
</feature>
<evidence type="ECO:0000256" key="9">
    <source>
        <dbReference type="ARBA" id="ARBA00034005"/>
    </source>
</evidence>
<dbReference type="InterPro" id="IPR004149">
    <property type="entry name" value="Znf_DNAligase_C4"/>
</dbReference>
<dbReference type="InterPro" id="IPR010994">
    <property type="entry name" value="RuvA_2-like"/>
</dbReference>
<keyword evidence="3 10" id="KW-0235">DNA replication</keyword>
<name>A0ABP8N6N7_9BACT</name>
<dbReference type="SUPFAM" id="SSF52113">
    <property type="entry name" value="BRCT domain"/>
    <property type="match status" value="1"/>
</dbReference>
<evidence type="ECO:0000256" key="2">
    <source>
        <dbReference type="ARBA" id="ARBA00022598"/>
    </source>
</evidence>
<accession>A0ABP8N6N7</accession>
<evidence type="ECO:0000256" key="4">
    <source>
        <dbReference type="ARBA" id="ARBA00022723"/>
    </source>
</evidence>
<reference evidence="13" key="1">
    <citation type="journal article" date="2019" name="Int. J. Syst. Evol. Microbiol.">
        <title>The Global Catalogue of Microorganisms (GCM) 10K type strain sequencing project: providing services to taxonomists for standard genome sequencing and annotation.</title>
        <authorList>
            <consortium name="The Broad Institute Genomics Platform"/>
            <consortium name="The Broad Institute Genome Sequencing Center for Infectious Disease"/>
            <person name="Wu L."/>
            <person name="Ma J."/>
        </authorList>
    </citation>
    <scope>NUCLEOTIDE SEQUENCE [LARGE SCALE GENOMIC DNA]</scope>
    <source>
        <strain evidence="13">JCM 32105</strain>
    </source>
</reference>
<dbReference type="Pfam" id="PF03120">
    <property type="entry name" value="OB_DNA_ligase"/>
    <property type="match status" value="1"/>
</dbReference>
<feature type="binding site" evidence="10">
    <location>
        <position position="342"/>
    </location>
    <ligand>
        <name>NAD(+)</name>
        <dbReference type="ChEBI" id="CHEBI:57540"/>
    </ligand>
</feature>
<dbReference type="SMART" id="SM00532">
    <property type="entry name" value="LIGANc"/>
    <property type="match status" value="1"/>
</dbReference>
<dbReference type="InterPro" id="IPR013840">
    <property type="entry name" value="DNAligase_N"/>
</dbReference>
<dbReference type="InterPro" id="IPR013839">
    <property type="entry name" value="DNAligase_adenylation"/>
</dbReference>
<dbReference type="RefSeq" id="WP_345077897.1">
    <property type="nucleotide sequence ID" value="NZ_BAABFA010000004.1"/>
</dbReference>
<dbReference type="Pfam" id="PF01653">
    <property type="entry name" value="DNA_ligase_aden"/>
    <property type="match status" value="1"/>
</dbReference>
<dbReference type="Gene3D" id="2.40.50.140">
    <property type="entry name" value="Nucleic acid-binding proteins"/>
    <property type="match status" value="1"/>
</dbReference>
<feature type="binding site" evidence="10">
    <location>
        <position position="318"/>
    </location>
    <ligand>
        <name>NAD(+)</name>
        <dbReference type="ChEBI" id="CHEBI:57540"/>
    </ligand>
</feature>
<evidence type="ECO:0000313" key="12">
    <source>
        <dbReference type="EMBL" id="GAA4460892.1"/>
    </source>
</evidence>
<evidence type="ECO:0000256" key="8">
    <source>
        <dbReference type="ARBA" id="ARBA00023204"/>
    </source>
</evidence>
<dbReference type="EC" id="6.5.1.2" evidence="10"/>
<keyword evidence="2 10" id="KW-0436">Ligase</keyword>
<dbReference type="GO" id="GO:0016874">
    <property type="term" value="F:ligase activity"/>
    <property type="evidence" value="ECO:0007669"/>
    <property type="project" value="UniProtKB-KW"/>
</dbReference>
<feature type="binding site" evidence="10">
    <location>
        <begin position="102"/>
        <end position="103"/>
    </location>
    <ligand>
        <name>NAD(+)</name>
        <dbReference type="ChEBI" id="CHEBI:57540"/>
    </ligand>
</feature>
<comment type="catalytic activity">
    <reaction evidence="9 10">
        <text>NAD(+) + (deoxyribonucleotide)n-3'-hydroxyl + 5'-phospho-(deoxyribonucleotide)m = (deoxyribonucleotide)n+m + AMP + beta-nicotinamide D-nucleotide.</text>
        <dbReference type="EC" id="6.5.1.2"/>
    </reaction>
</comment>
<feature type="binding site" evidence="10">
    <location>
        <position position="436"/>
    </location>
    <ligand>
        <name>Zn(2+)</name>
        <dbReference type="ChEBI" id="CHEBI:29105"/>
    </ligand>
</feature>
<dbReference type="Proteomes" id="UP001500067">
    <property type="component" value="Unassembled WGS sequence"/>
</dbReference>
<feature type="domain" description="BRCT" evidence="11">
    <location>
        <begin position="619"/>
        <end position="698"/>
    </location>
</feature>
<feature type="binding site" evidence="10">
    <location>
        <position position="439"/>
    </location>
    <ligand>
        <name>Zn(2+)</name>
        <dbReference type="ChEBI" id="CHEBI:29105"/>
    </ligand>
</feature>
<feature type="binding site" evidence="10">
    <location>
        <position position="459"/>
    </location>
    <ligand>
        <name>Zn(2+)</name>
        <dbReference type="ChEBI" id="CHEBI:29105"/>
    </ligand>
</feature>
<evidence type="ECO:0000256" key="1">
    <source>
        <dbReference type="ARBA" id="ARBA00004067"/>
    </source>
</evidence>
<evidence type="ECO:0000313" key="13">
    <source>
        <dbReference type="Proteomes" id="UP001500067"/>
    </source>
</evidence>
<dbReference type="Gene3D" id="1.10.287.610">
    <property type="entry name" value="Helix hairpin bin"/>
    <property type="match status" value="1"/>
</dbReference>
<dbReference type="SUPFAM" id="SSF50249">
    <property type="entry name" value="Nucleic acid-binding proteins"/>
    <property type="match status" value="1"/>
</dbReference>
<evidence type="ECO:0000256" key="5">
    <source>
        <dbReference type="ARBA" id="ARBA00022763"/>
    </source>
</evidence>
<comment type="similarity">
    <text evidence="10">Belongs to the NAD-dependent DNA ligase family. LigA subfamily.</text>
</comment>
<dbReference type="SUPFAM" id="SSF56091">
    <property type="entry name" value="DNA ligase/mRNA capping enzyme, catalytic domain"/>
    <property type="match status" value="1"/>
</dbReference>
<dbReference type="InterPro" id="IPR004150">
    <property type="entry name" value="NAD_DNA_ligase_OB"/>
</dbReference>
<dbReference type="InterPro" id="IPR012340">
    <property type="entry name" value="NA-bd_OB-fold"/>
</dbReference>
<dbReference type="PANTHER" id="PTHR23389">
    <property type="entry name" value="CHROMOSOME TRANSMISSION FIDELITY FACTOR 18"/>
    <property type="match status" value="1"/>
</dbReference>
<feature type="binding site" evidence="10">
    <location>
        <position position="156"/>
    </location>
    <ligand>
        <name>NAD(+)</name>
        <dbReference type="ChEBI" id="CHEBI:57540"/>
    </ligand>
</feature>
<keyword evidence="4 10" id="KW-0479">Metal-binding</keyword>
<evidence type="ECO:0000256" key="7">
    <source>
        <dbReference type="ARBA" id="ARBA00023027"/>
    </source>
</evidence>
<dbReference type="EMBL" id="BAABFA010000004">
    <property type="protein sequence ID" value="GAA4460892.1"/>
    <property type="molecule type" value="Genomic_DNA"/>
</dbReference>
<comment type="function">
    <text evidence="1 10">DNA ligase that catalyzes the formation of phosphodiester linkages between 5'-phosphoryl and 3'-hydroxyl groups in double-stranded DNA using NAD as a coenzyme and as the energy source for the reaction. It is essential for DNA replication and repair of damaged DNA.</text>
</comment>
<dbReference type="Gene3D" id="3.40.50.10190">
    <property type="entry name" value="BRCT domain"/>
    <property type="match status" value="1"/>
</dbReference>
<evidence type="ECO:0000259" key="11">
    <source>
        <dbReference type="PROSITE" id="PS50172"/>
    </source>
</evidence>
<dbReference type="InterPro" id="IPR001679">
    <property type="entry name" value="DNA_ligase"/>
</dbReference>
<dbReference type="HAMAP" id="MF_01588">
    <property type="entry name" value="DNA_ligase_A"/>
    <property type="match status" value="1"/>
</dbReference>
<dbReference type="Gene3D" id="6.20.10.30">
    <property type="match status" value="1"/>
</dbReference>
<dbReference type="InterPro" id="IPR036420">
    <property type="entry name" value="BRCT_dom_sf"/>
</dbReference>
<keyword evidence="8 10" id="KW-0234">DNA repair</keyword>
<comment type="cofactor">
    <cofactor evidence="10">
        <name>Mg(2+)</name>
        <dbReference type="ChEBI" id="CHEBI:18420"/>
    </cofactor>
    <cofactor evidence="10">
        <name>Mn(2+)</name>
        <dbReference type="ChEBI" id="CHEBI:29035"/>
    </cofactor>
</comment>
<evidence type="ECO:0000256" key="3">
    <source>
        <dbReference type="ARBA" id="ARBA00022705"/>
    </source>
</evidence>
<dbReference type="PANTHER" id="PTHR23389:SF9">
    <property type="entry name" value="DNA LIGASE"/>
    <property type="match status" value="1"/>
</dbReference>
<feature type="active site" description="N6-AMP-lysine intermediate" evidence="10">
    <location>
        <position position="135"/>
    </location>
</feature>
<dbReference type="NCBIfam" id="TIGR00575">
    <property type="entry name" value="dnlj"/>
    <property type="match status" value="1"/>
</dbReference>
<dbReference type="CDD" id="cd17748">
    <property type="entry name" value="BRCT_DNA_ligase_like"/>
    <property type="match status" value="1"/>
</dbReference>
<comment type="caution">
    <text evidence="12">The sequence shown here is derived from an EMBL/GenBank/DDBJ whole genome shotgun (WGS) entry which is preliminary data.</text>
</comment>
<dbReference type="Gene3D" id="3.30.470.30">
    <property type="entry name" value="DNA ligase/mRNA capping enzyme"/>
    <property type="match status" value="1"/>
</dbReference>
<dbReference type="Pfam" id="PF03119">
    <property type="entry name" value="DNA_ligase_ZBD"/>
    <property type="match status" value="1"/>
</dbReference>
<dbReference type="NCBIfam" id="NF005932">
    <property type="entry name" value="PRK07956.1"/>
    <property type="match status" value="1"/>
</dbReference>
<evidence type="ECO:0000256" key="6">
    <source>
        <dbReference type="ARBA" id="ARBA00022833"/>
    </source>
</evidence>
<dbReference type="SUPFAM" id="SSF47781">
    <property type="entry name" value="RuvA domain 2-like"/>
    <property type="match status" value="1"/>
</dbReference>
<keyword evidence="10" id="KW-0460">Magnesium</keyword>
<dbReference type="InterPro" id="IPR001357">
    <property type="entry name" value="BRCT_dom"/>
</dbReference>
<dbReference type="Pfam" id="PF00533">
    <property type="entry name" value="BRCT"/>
    <property type="match status" value="1"/>
</dbReference>
<proteinExistence type="inferred from homology"/>
<feature type="binding site" evidence="10">
    <location>
        <begin position="53"/>
        <end position="57"/>
    </location>
    <ligand>
        <name>NAD(+)</name>
        <dbReference type="ChEBI" id="CHEBI:57540"/>
    </ligand>
</feature>
<keyword evidence="5 10" id="KW-0227">DNA damage</keyword>
<evidence type="ECO:0000256" key="10">
    <source>
        <dbReference type="HAMAP-Rule" id="MF_01588"/>
    </source>
</evidence>
<sequence length="698" mass="77521">MYTSDDEKRLYAQAKQLLEHDTGNAADTVVKLREAIIYADWKYYVQSAPMLADVEYDGLFKKLKDLEKEHPGLVTDDSPTQRVAYGLSERFPAVSHLVPMLSLDNTYNAGDLTDWDRRCRELAGVEQVTYCVEPKYDGASVSVIYEDDKLVRGATRGDGVMGEEVTVNVKQIKAIPLSAPLHKYGIKQLEIRGEIVIHKKVFEEYNRQRMANGLEPLANPRNAASGTLRILDPSEVRKRGLNAILYSISHHTLLPGAAEPDVLNTHRGSLQWLYDMGFPAPAREMKVCTSIEEVIKYCIEFEERRDDLPFEVDGLVIKVNDMALQEKMGMTSHHPRWAVAYKFKARQATSKLRRVEFQVGRVGSVTPVAKIDPVPIGGVTVTSISLFNEDVIREKDLRIGDTVLVERAGDVIPYIVKPLAELRTGDEEPIVFPTHCPACGSLLERQQEEAAWRCINATCPVQVTERIKHFASKDAMDIRSLGESNVQKFHDSGLLPDIPGIYNIDWQGVKALGGFGEKSVTNLQQAIEQSKKQPLNRVIYGLGIRYVGETTAKTLAAAVGHIRDLYEWDKERLCTLQDVGPKVATSVADFFARPENKHMIDMLDAAGVNLVNEHKGQQAAEGALTGKTFLFTGTLSHLKRSDAEALVEERGGTILGSVSSKLNFLVVGEDAGSKLDKAKKLGSVNILTEQEFMTMVGI</sequence>
<feature type="binding site" evidence="10">
    <location>
        <position position="133"/>
    </location>
    <ligand>
        <name>NAD(+)</name>
        <dbReference type="ChEBI" id="CHEBI:57540"/>
    </ligand>
</feature>
<keyword evidence="13" id="KW-1185">Reference proteome</keyword>
<protein>
    <recommendedName>
        <fullName evidence="10">DNA ligase</fullName>
        <ecNumber evidence="10">6.5.1.2</ecNumber>
    </recommendedName>
    <alternativeName>
        <fullName evidence="10">Polydeoxyribonucleotide synthase [NAD(+)]</fullName>
    </alternativeName>
</protein>
<dbReference type="Gene3D" id="1.10.150.20">
    <property type="entry name" value="5' to 3' exonuclease, C-terminal subdomain"/>
    <property type="match status" value="2"/>
</dbReference>
<keyword evidence="7 10" id="KW-0520">NAD</keyword>
<dbReference type="InterPro" id="IPR041663">
    <property type="entry name" value="DisA/LigA_HHH"/>
</dbReference>
<gene>
    <name evidence="10 12" type="primary">ligA</name>
    <name evidence="12" type="ORF">GCM10023093_04550</name>
</gene>
<keyword evidence="10" id="KW-0464">Manganese</keyword>
<organism evidence="12 13">
    <name type="scientific">Nemorincola caseinilytica</name>
    <dbReference type="NCBI Taxonomy" id="2054315"/>
    <lineage>
        <taxon>Bacteria</taxon>
        <taxon>Pseudomonadati</taxon>
        <taxon>Bacteroidota</taxon>
        <taxon>Chitinophagia</taxon>
        <taxon>Chitinophagales</taxon>
        <taxon>Chitinophagaceae</taxon>
        <taxon>Nemorincola</taxon>
    </lineage>
</organism>
<dbReference type="PIRSF" id="PIRSF001604">
    <property type="entry name" value="LigA"/>
    <property type="match status" value="1"/>
</dbReference>
<dbReference type="PROSITE" id="PS50172">
    <property type="entry name" value="BRCT"/>
    <property type="match status" value="1"/>
</dbReference>
<dbReference type="SMART" id="SM00292">
    <property type="entry name" value="BRCT"/>
    <property type="match status" value="1"/>
</dbReference>
<dbReference type="Pfam" id="PF12826">
    <property type="entry name" value="HHH_2"/>
    <property type="match status" value="1"/>
</dbReference>
<comment type="caution">
    <text evidence="10">Lacks conserved residue(s) required for the propagation of feature annotation.</text>
</comment>
<keyword evidence="6 10" id="KW-0862">Zinc</keyword>